<sequence length="203" mass="20919">MEKRGGSNSGGASSCHTGPGGTHTYSPAHYPTAVLCGKLIEGFSTFTIVTTASSTVTSYTVQPNITNIASTVTSTFTTIVIPPRATFYATCSPQNILIVPHGFIIGGGNFSPIDYVNAIDPFAGTMYDCCVSCIKDPNCKAAEFEAGADTTCVLDCGPDTGSCAGGLKATSPIGHDPGYDLSQSQSVGNCGPQLRFVYSGHPL</sequence>
<protein>
    <recommendedName>
        <fullName evidence="3">Apple domain-containing protein</fullName>
    </recommendedName>
</protein>
<organism evidence="1 2">
    <name type="scientific">Lepraria finkii</name>
    <dbReference type="NCBI Taxonomy" id="1340010"/>
    <lineage>
        <taxon>Eukaryota</taxon>
        <taxon>Fungi</taxon>
        <taxon>Dikarya</taxon>
        <taxon>Ascomycota</taxon>
        <taxon>Pezizomycotina</taxon>
        <taxon>Lecanoromycetes</taxon>
        <taxon>OSLEUM clade</taxon>
        <taxon>Lecanoromycetidae</taxon>
        <taxon>Lecanorales</taxon>
        <taxon>Lecanorineae</taxon>
        <taxon>Stereocaulaceae</taxon>
        <taxon>Lepraria</taxon>
    </lineage>
</organism>
<dbReference type="PROSITE" id="PS51257">
    <property type="entry name" value="PROKAR_LIPOPROTEIN"/>
    <property type="match status" value="1"/>
</dbReference>
<evidence type="ECO:0008006" key="3">
    <source>
        <dbReference type="Google" id="ProtNLM"/>
    </source>
</evidence>
<keyword evidence="2" id="KW-1185">Reference proteome</keyword>
<accession>A0ABR4BLB6</accession>
<evidence type="ECO:0000313" key="2">
    <source>
        <dbReference type="Proteomes" id="UP001590951"/>
    </source>
</evidence>
<name>A0ABR4BLB6_9LECA</name>
<reference evidence="1 2" key="1">
    <citation type="submission" date="2024-09" db="EMBL/GenBank/DDBJ databases">
        <title>Rethinking Asexuality: The Enigmatic Case of Functional Sexual Genes in Lepraria (Stereocaulaceae).</title>
        <authorList>
            <person name="Doellman M."/>
            <person name="Sun Y."/>
            <person name="Barcenas-Pena A."/>
            <person name="Lumbsch H.T."/>
            <person name="Grewe F."/>
        </authorList>
    </citation>
    <scope>NUCLEOTIDE SEQUENCE [LARGE SCALE GENOMIC DNA]</scope>
    <source>
        <strain evidence="1 2">Grewe 0041</strain>
    </source>
</reference>
<gene>
    <name evidence="1" type="ORF">ABVK25_001943</name>
</gene>
<evidence type="ECO:0000313" key="1">
    <source>
        <dbReference type="EMBL" id="KAL2057559.1"/>
    </source>
</evidence>
<proteinExistence type="predicted"/>
<dbReference type="Proteomes" id="UP001590951">
    <property type="component" value="Unassembled WGS sequence"/>
</dbReference>
<comment type="caution">
    <text evidence="1">The sequence shown here is derived from an EMBL/GenBank/DDBJ whole genome shotgun (WGS) entry which is preliminary data.</text>
</comment>
<dbReference type="EMBL" id="JBHFEH010000004">
    <property type="protein sequence ID" value="KAL2057559.1"/>
    <property type="molecule type" value="Genomic_DNA"/>
</dbReference>